<dbReference type="GO" id="GO:0016407">
    <property type="term" value="F:acetyltransferase activity"/>
    <property type="evidence" value="ECO:0007669"/>
    <property type="project" value="InterPro"/>
</dbReference>
<evidence type="ECO:0000259" key="4">
    <source>
        <dbReference type="SMART" id="SM01266"/>
    </source>
</evidence>
<comment type="similarity">
    <text evidence="1">Belongs to the transferase hexapeptide repeat family.</text>
</comment>
<name>A0A8S5PG99_9CAUD</name>
<reference evidence="5" key="1">
    <citation type="journal article" date="2021" name="Proc. Natl. Acad. Sci. U.S.A.">
        <title>A Catalog of Tens of Thousands of Viruses from Human Metagenomes Reveals Hidden Associations with Chronic Diseases.</title>
        <authorList>
            <person name="Tisza M.J."/>
            <person name="Buck C.B."/>
        </authorList>
    </citation>
    <scope>NUCLEOTIDE SEQUENCE</scope>
    <source>
        <strain evidence="5">Ct7964</strain>
    </source>
</reference>
<dbReference type="Pfam" id="PF12464">
    <property type="entry name" value="Mac"/>
    <property type="match status" value="1"/>
</dbReference>
<evidence type="ECO:0000256" key="2">
    <source>
        <dbReference type="ARBA" id="ARBA00022679"/>
    </source>
</evidence>
<feature type="region of interest" description="Disordered" evidence="3">
    <location>
        <begin position="1"/>
        <end position="47"/>
    </location>
</feature>
<evidence type="ECO:0000256" key="3">
    <source>
        <dbReference type="SAM" id="MobiDB-lite"/>
    </source>
</evidence>
<sequence length="143" mass="16335">MTRSGRNFLEVSLPATSRDSIHPDKTGNRKGSTLHTEETELMNDKLPPCADTRVERVRLKDGDYFFPAEPAIKADSLRTKSLLHRFNHTDPAHIDSRLLLMKELLPECGEGVSVTTSFHCSRGYNIRKRRLSTVWQILKFLRG</sequence>
<proteinExistence type="inferred from homology"/>
<feature type="domain" description="Maltose/galactoside acetyltransferase" evidence="4">
    <location>
        <begin position="56"/>
        <end position="110"/>
    </location>
</feature>
<protein>
    <recommendedName>
        <fullName evidence="4">Maltose/galactoside acetyltransferase domain-containing protein</fullName>
    </recommendedName>
</protein>
<accession>A0A8S5PG99</accession>
<organism evidence="5">
    <name type="scientific">Caudovirales sp. ct7964</name>
    <dbReference type="NCBI Taxonomy" id="2825758"/>
    <lineage>
        <taxon>Viruses</taxon>
        <taxon>Duplodnaviria</taxon>
        <taxon>Heunggongvirae</taxon>
        <taxon>Uroviricota</taxon>
        <taxon>Caudoviricetes</taxon>
    </lineage>
</organism>
<evidence type="ECO:0000256" key="1">
    <source>
        <dbReference type="ARBA" id="ARBA00007274"/>
    </source>
</evidence>
<dbReference type="InterPro" id="IPR024688">
    <property type="entry name" value="Mac_dom"/>
</dbReference>
<keyword evidence="2" id="KW-0808">Transferase</keyword>
<dbReference type="Gene3D" id="2.160.10.10">
    <property type="entry name" value="Hexapeptide repeat proteins"/>
    <property type="match status" value="1"/>
</dbReference>
<evidence type="ECO:0000313" key="5">
    <source>
        <dbReference type="EMBL" id="DAE05637.1"/>
    </source>
</evidence>
<dbReference type="EMBL" id="BK015414">
    <property type="protein sequence ID" value="DAE05637.1"/>
    <property type="molecule type" value="Genomic_DNA"/>
</dbReference>
<dbReference type="SMART" id="SM01266">
    <property type="entry name" value="Mac"/>
    <property type="match status" value="1"/>
</dbReference>